<reference evidence="1" key="1">
    <citation type="submission" date="2025-08" db="UniProtKB">
        <authorList>
            <consortium name="Ensembl"/>
        </authorList>
    </citation>
    <scope>IDENTIFICATION</scope>
</reference>
<dbReference type="AlphaFoldDB" id="A0A8C9J6R3"/>
<sequence>MKVASPPLQRRFLSAIIERNSSLNKAYSFLLTENIWIMHNSQSHFKKITRDKTTFSFVKIIF</sequence>
<organism evidence="1 2">
    <name type="scientific">Piliocolobus tephrosceles</name>
    <name type="common">Ugandan red Colobus</name>
    <dbReference type="NCBI Taxonomy" id="591936"/>
    <lineage>
        <taxon>Eukaryota</taxon>
        <taxon>Metazoa</taxon>
        <taxon>Chordata</taxon>
        <taxon>Craniata</taxon>
        <taxon>Vertebrata</taxon>
        <taxon>Euteleostomi</taxon>
        <taxon>Mammalia</taxon>
        <taxon>Eutheria</taxon>
        <taxon>Euarchontoglires</taxon>
        <taxon>Primates</taxon>
        <taxon>Haplorrhini</taxon>
        <taxon>Catarrhini</taxon>
        <taxon>Cercopithecidae</taxon>
        <taxon>Colobinae</taxon>
        <taxon>Piliocolobus</taxon>
    </lineage>
</organism>
<evidence type="ECO:0000313" key="2">
    <source>
        <dbReference type="Proteomes" id="UP000694416"/>
    </source>
</evidence>
<evidence type="ECO:0000313" key="1">
    <source>
        <dbReference type="Ensembl" id="ENSPTEP00000041037.1"/>
    </source>
</evidence>
<name>A0A8C9J6R3_9PRIM</name>
<dbReference type="Ensembl" id="ENSPTET00000054906.1">
    <property type="protein sequence ID" value="ENSPTEP00000041037.1"/>
    <property type="gene ID" value="ENSPTEG00000037706.1"/>
</dbReference>
<accession>A0A8C9J6R3</accession>
<reference evidence="1" key="2">
    <citation type="submission" date="2025-09" db="UniProtKB">
        <authorList>
            <consortium name="Ensembl"/>
        </authorList>
    </citation>
    <scope>IDENTIFICATION</scope>
</reference>
<keyword evidence="2" id="KW-1185">Reference proteome</keyword>
<protein>
    <submittedName>
        <fullName evidence="1">Uncharacterized protein</fullName>
    </submittedName>
</protein>
<proteinExistence type="predicted"/>
<dbReference type="Proteomes" id="UP000694416">
    <property type="component" value="Unplaced"/>
</dbReference>